<evidence type="ECO:0000256" key="2">
    <source>
        <dbReference type="ARBA" id="ARBA00022475"/>
    </source>
</evidence>
<evidence type="ECO:0000259" key="7">
    <source>
        <dbReference type="Pfam" id="PF02687"/>
    </source>
</evidence>
<feature type="transmembrane region" description="Helical" evidence="6">
    <location>
        <begin position="597"/>
        <end position="617"/>
    </location>
</feature>
<dbReference type="GeneID" id="58090738"/>
<comment type="caution">
    <text evidence="8">The sequence shown here is derived from an EMBL/GenBank/DDBJ whole genome shotgun (WGS) entry which is preliminary data.</text>
</comment>
<feature type="transmembrane region" description="Helical" evidence="6">
    <location>
        <begin position="56"/>
        <end position="75"/>
    </location>
</feature>
<dbReference type="EMBL" id="SCHB01000003">
    <property type="protein sequence ID" value="TBW72416.1"/>
    <property type="molecule type" value="Genomic_DNA"/>
</dbReference>
<feature type="transmembrane region" description="Helical" evidence="6">
    <location>
        <begin position="197"/>
        <end position="218"/>
    </location>
</feature>
<feature type="transmembrane region" description="Helical" evidence="6">
    <location>
        <begin position="18"/>
        <end position="36"/>
    </location>
</feature>
<dbReference type="Proteomes" id="UP000293637">
    <property type="component" value="Unassembled WGS sequence"/>
</dbReference>
<reference evidence="8 9" key="1">
    <citation type="journal article" date="2019" name="Sci. Transl. Med.">
        <title>Quorum sensing between bacterial species on the skin protects against epidermal injury in atopic dermatitis.</title>
        <authorList>
            <person name="Williams M.R."/>
        </authorList>
    </citation>
    <scope>NUCLEOTIDE SEQUENCE [LARGE SCALE GENOMIC DNA]</scope>
    <source>
        <strain evidence="8 9">E7</strain>
    </source>
</reference>
<gene>
    <name evidence="8" type="ORF">EQ812_05400</name>
</gene>
<feature type="transmembrane region" description="Helical" evidence="6">
    <location>
        <begin position="151"/>
        <end position="169"/>
    </location>
</feature>
<accession>A0A4Q9WAW8</accession>
<organism evidence="8 9">
    <name type="scientific">Staphylococcus lugdunensis</name>
    <dbReference type="NCBI Taxonomy" id="28035"/>
    <lineage>
        <taxon>Bacteria</taxon>
        <taxon>Bacillati</taxon>
        <taxon>Bacillota</taxon>
        <taxon>Bacilli</taxon>
        <taxon>Bacillales</taxon>
        <taxon>Staphylococcaceae</taxon>
        <taxon>Staphylococcus</taxon>
    </lineage>
</organism>
<name>A0A4Q9WAW8_STALU</name>
<evidence type="ECO:0000256" key="6">
    <source>
        <dbReference type="PIRNR" id="PIRNR018968"/>
    </source>
</evidence>
<keyword evidence="4 6" id="KW-1133">Transmembrane helix</keyword>
<evidence type="ECO:0000313" key="9">
    <source>
        <dbReference type="Proteomes" id="UP000293637"/>
    </source>
</evidence>
<feature type="transmembrane region" description="Helical" evidence="6">
    <location>
        <begin position="109"/>
        <end position="131"/>
    </location>
</feature>
<dbReference type="InterPro" id="IPR027022">
    <property type="entry name" value="ABC_permease_BceB-typ"/>
</dbReference>
<feature type="transmembrane region" description="Helical" evidence="6">
    <location>
        <begin position="238"/>
        <end position="259"/>
    </location>
</feature>
<evidence type="ECO:0000313" key="8">
    <source>
        <dbReference type="EMBL" id="TBW72416.1"/>
    </source>
</evidence>
<dbReference type="PIRSF" id="PIRSF018968">
    <property type="entry name" value="ABC_permease_BceB"/>
    <property type="match status" value="1"/>
</dbReference>
<dbReference type="PANTHER" id="PTHR46795:SF3">
    <property type="entry name" value="ABC TRANSPORTER PERMEASE"/>
    <property type="match status" value="1"/>
</dbReference>
<dbReference type="AlphaFoldDB" id="A0A4Q9WAW8"/>
<comment type="subcellular location">
    <subcellularLocation>
        <location evidence="1 6">Cell membrane</location>
        <topology evidence="1 6">Multi-pass membrane protein</topology>
    </subcellularLocation>
</comment>
<feature type="domain" description="ABC3 transporter permease C-terminal" evidence="7">
    <location>
        <begin position="59"/>
        <end position="169"/>
    </location>
</feature>
<comment type="similarity">
    <text evidence="6">Belongs to the ABC-4 integral membrane protein family.</text>
</comment>
<evidence type="ECO:0000256" key="5">
    <source>
        <dbReference type="ARBA" id="ARBA00023136"/>
    </source>
</evidence>
<dbReference type="Pfam" id="PF02687">
    <property type="entry name" value="FtsX"/>
    <property type="match status" value="1"/>
</dbReference>
<feature type="transmembrane region" description="Helical" evidence="6">
    <location>
        <begin position="563"/>
        <end position="585"/>
    </location>
</feature>
<evidence type="ECO:0000256" key="3">
    <source>
        <dbReference type="ARBA" id="ARBA00022692"/>
    </source>
</evidence>
<dbReference type="GO" id="GO:0005886">
    <property type="term" value="C:plasma membrane"/>
    <property type="evidence" value="ECO:0007669"/>
    <property type="project" value="UniProtKB-SubCell"/>
</dbReference>
<feature type="transmembrane region" description="Helical" evidence="6">
    <location>
        <begin position="507"/>
        <end position="529"/>
    </location>
</feature>
<keyword evidence="5 6" id="KW-0472">Membrane</keyword>
<dbReference type="InterPro" id="IPR003838">
    <property type="entry name" value="ABC3_permease_C"/>
</dbReference>
<evidence type="ECO:0000256" key="4">
    <source>
        <dbReference type="ARBA" id="ARBA00022989"/>
    </source>
</evidence>
<keyword evidence="6" id="KW-0813">Transport</keyword>
<keyword evidence="2 6" id="KW-1003">Cell membrane</keyword>
<feature type="transmembrane region" description="Helical" evidence="6">
    <location>
        <begin position="289"/>
        <end position="311"/>
    </location>
</feature>
<dbReference type="InterPro" id="IPR052536">
    <property type="entry name" value="ABC-4_Integral_Memb_Prot"/>
</dbReference>
<dbReference type="PANTHER" id="PTHR46795">
    <property type="entry name" value="ABC TRANSPORTER PERMEASE-RELATED-RELATED"/>
    <property type="match status" value="1"/>
</dbReference>
<dbReference type="GO" id="GO:0055085">
    <property type="term" value="P:transmembrane transport"/>
    <property type="evidence" value="ECO:0007669"/>
    <property type="project" value="UniProtKB-UniRule"/>
</dbReference>
<dbReference type="RefSeq" id="WP_002492061.1">
    <property type="nucleotide sequence ID" value="NZ_AP021848.1"/>
</dbReference>
<sequence length="628" mass="70832">MTFNQIILKNLRQNIKNYMLYLFSLILSIVLYYSFVTLQYTKSINNENAGTIVQKGAMIGAIFLFIIIIIFLMYTNHLFIKRRTKEFALFQLIGLNKHNILRMLSIEQFTFFALTGIIGIFIGTFGSQLLLSILIRMMHLSINVSISFEPMALIQTMIMLLLAFIMIFLQNRRFLKKRSILDMMKDNISSEATKARITIPETVAGLLGIIMIAFGYYISTEMFGQFKALTLTMLSPFVILFLTIVGAYLFFRSSVSIIFKSLKKLKHGRINITDVVFTSSIMHRMKKNALSLTIIAIISAVTVTILCFGVISKSNTDYTLKATSPQDINFSKASSAQKFEEQLKQKGIRYHKKEVSVLMTKIVKSEALKNKLNDTNNQLSLGIMPDQKVHGNKATLTNLKGPLSGIVNIHLNRNVTVKGQSQQTFNVNAINKDEVISMLASNGGPVLKVSPEKYQSLANDKLIATHYGYNIHTHQQLKQAEHIAQRVAPNVTIQSQTTTMLDQSNGILMFVSSFLGLAFLIAAGCIIYIKQMDETEDEMSNYRILRRIGFTHIDMMKGIGFKILFNFGLPLLIALLHALFAALAFMNLLGQQDLRPVIVVMVVYTIVYLIFAVISFIHANNKIKQALN</sequence>
<protein>
    <submittedName>
        <fullName evidence="8">ABC transporter permease</fullName>
    </submittedName>
</protein>
<keyword evidence="3 6" id="KW-0812">Transmembrane</keyword>
<proteinExistence type="inferred from homology"/>
<evidence type="ECO:0000256" key="1">
    <source>
        <dbReference type="ARBA" id="ARBA00004651"/>
    </source>
</evidence>